<dbReference type="Gene3D" id="1.25.40.10">
    <property type="entry name" value="Tetratricopeptide repeat domain"/>
    <property type="match status" value="1"/>
</dbReference>
<evidence type="ECO:0000256" key="1">
    <source>
        <dbReference type="PROSITE-ProRule" id="PRU00339"/>
    </source>
</evidence>
<feature type="region of interest" description="Disordered" evidence="2">
    <location>
        <begin position="1247"/>
        <end position="1267"/>
    </location>
</feature>
<protein>
    <submittedName>
        <fullName evidence="3">Uncharacterized protein</fullName>
    </submittedName>
</protein>
<gene>
    <name evidence="3" type="ORF">ENV60_08825</name>
</gene>
<reference evidence="3" key="1">
    <citation type="journal article" date="2020" name="mSystems">
        <title>Genome- and Community-Level Interaction Insights into Carbon Utilization and Element Cycling Functions of Hydrothermarchaeota in Hydrothermal Sediment.</title>
        <authorList>
            <person name="Zhou Z."/>
            <person name="Liu Y."/>
            <person name="Xu W."/>
            <person name="Pan J."/>
            <person name="Luo Z.H."/>
            <person name="Li M."/>
        </authorList>
    </citation>
    <scope>NUCLEOTIDE SEQUENCE [LARGE SCALE GENOMIC DNA]</scope>
    <source>
        <strain evidence="3">SpSt-774</strain>
    </source>
</reference>
<evidence type="ECO:0000313" key="3">
    <source>
        <dbReference type="EMBL" id="HGV98380.1"/>
    </source>
</evidence>
<dbReference type="SUPFAM" id="SSF48452">
    <property type="entry name" value="TPR-like"/>
    <property type="match status" value="1"/>
</dbReference>
<dbReference type="InterPro" id="IPR019734">
    <property type="entry name" value="TPR_rpt"/>
</dbReference>
<accession>A0A7C4XNF1</accession>
<keyword evidence="1" id="KW-0802">TPR repeat</keyword>
<dbReference type="InterPro" id="IPR008969">
    <property type="entry name" value="CarboxyPept-like_regulatory"/>
</dbReference>
<dbReference type="SUPFAM" id="SSF49464">
    <property type="entry name" value="Carboxypeptidase regulatory domain-like"/>
    <property type="match status" value="1"/>
</dbReference>
<dbReference type="InterPro" id="IPR011990">
    <property type="entry name" value="TPR-like_helical_dom_sf"/>
</dbReference>
<comment type="caution">
    <text evidence="3">The sequence shown here is derived from an EMBL/GenBank/DDBJ whole genome shotgun (WGS) entry which is preliminary data.</text>
</comment>
<name>A0A7C4XNF1_UNCW3</name>
<sequence>MLLNSLLFFFTTFYTEKEISLSLNLIPGKRVIKEFPFQLQGKGGYGIYCDIKKNPGIEIEYLVDDTIFKPLISGEKIFSGRMPPSNRDFIKIVLRLCAPFNLVPDEYQLEFNFRIEGNVKFEFSDQKEKSRIILQAEPEINLDYSLKDRIRLGEETKVRGYLKVDGNILNRVWIILRLPREVIYKKNSFFFDGKNIIERIVGDSLYFEIQNITPGIHRFEYAIQAMPWTESKLVFIGMSVCAWFDTVYLETPETVHSIFLEADLFYEGGVILGRVFDKDNKGIEGLNLYLEDGTRVRTDKDGRYSFRWVRPGRHIVSFKNYHHLVNLCPGSIYLLDFEISPSRIGPKREYIFLGLGEVGVSGIKNGIKLEELPIDGKLTLYFLGEIEGGFFLEALVNTEGKDLSEFQYLIQPEEKYKVFADRSSFQPGNPGKFYVMVKKGDEYFNAGLVTLEDGLMGGERGMLGARAKKGFGPINLSCQAGLPNYLFHQEEFLVSSVGPYKLLSSPVIINSERVYLETRDILDQKTVLNSQFLMRDKDYKFDYENGKLWLSSHILEQVSMNPRFIVVKYQSPGAFKEIKDINWRVRQEVGLQNILFGLNFNRAGSASFSHNSIGIDENINYKILNLSSQYCQRIENVEDNKGYRIGLNLELYRSQIQIAREYLGKGIQVPYPDYTPTSREENSIQGNFDLHFANFYLAPDLRTFKEERDGEIRNGIGKGIEFGWRVPEYNQRAFMKIGNIKTDEDEYWHTAVGYARQGFSFSPFYRWSEKQRFIGGFLELGSSGWIKFNLEEEYGLDLYHRNSISLEKSGINGRLFFRPKMTYERRLIDDRDYISLLSEGGFIFEPISINTSLDYRKYLKIDEEAIFATYRLVLWPLNDLSIFSQTNLLNKEIKIFESGFAYRPLWLNRIALLGMGKYQDEKTLGAIDLGLMPFKNLNITVGNGMGRGLRYHQAKVEVRSNFGPGLGLDAGLMNQKNLFGANLFYELSPLRLTIGYNYIDHGEMKEGLYARITTNPMKHWAFGLEENALEILDRFIIETPSVVTIGEKFKVKVTAVDKENRILKDFIGSVELNTKASKRRLTFKPEYKGQVIFQLTLSDTKELGANYILIKDRKDRISRAFFYLRRPDEVISYPEVLPYVPVPEIEEYFSNFTIDVPKYAIAKEPFTVEITAMSNKGRVMESFTNGIEILTSNREKVTPDKFYFTPENKGKLKVTLTYPGVETIRLLIRPVGEPLKVSISEPIIFREKGAPPPKPPEVKKPEVKKPSPEEIDALLKQGMKYFTKGQYEDAEKIWKRILALDPANAKAKKYLKETQLRLKKSKG</sequence>
<dbReference type="EMBL" id="DTGZ01000166">
    <property type="protein sequence ID" value="HGV98380.1"/>
    <property type="molecule type" value="Genomic_DNA"/>
</dbReference>
<proteinExistence type="predicted"/>
<evidence type="ECO:0000256" key="2">
    <source>
        <dbReference type="SAM" id="MobiDB-lite"/>
    </source>
</evidence>
<organism evidence="3">
    <name type="scientific">candidate division WOR-3 bacterium</name>
    <dbReference type="NCBI Taxonomy" id="2052148"/>
    <lineage>
        <taxon>Bacteria</taxon>
        <taxon>Bacteria division WOR-3</taxon>
    </lineage>
</organism>
<dbReference type="SMART" id="SM00028">
    <property type="entry name" value="TPR"/>
    <property type="match status" value="1"/>
</dbReference>
<feature type="repeat" description="TPR" evidence="1">
    <location>
        <begin position="1271"/>
        <end position="1304"/>
    </location>
</feature>
<dbReference type="PROSITE" id="PS50005">
    <property type="entry name" value="TPR"/>
    <property type="match status" value="1"/>
</dbReference>
<feature type="compositionally biased region" description="Basic and acidic residues" evidence="2">
    <location>
        <begin position="1256"/>
        <end position="1267"/>
    </location>
</feature>